<sequence length="95" mass="10756">MRSDEPPPANAAGLFSPGENRNATEKDRGILARTLRGESRGEGIEGKIAVAWIIRNRVFDGKAKLWWGRLRRCMPEALAVQLLEPERPELHLPEW</sequence>
<dbReference type="InterPro" id="IPR042047">
    <property type="entry name" value="SleB_dom1"/>
</dbReference>
<dbReference type="Proteomes" id="UP000003213">
    <property type="component" value="Chromosome"/>
</dbReference>
<dbReference type="EMBL" id="AHPN01000001">
    <property type="protein sequence ID" value="EIK59473.1"/>
    <property type="molecule type" value="Genomic_DNA"/>
</dbReference>
<protein>
    <submittedName>
        <fullName evidence="2">Uncharacterized protein</fullName>
    </submittedName>
</protein>
<comment type="caution">
    <text evidence="2">The sequence shown here is derived from an EMBL/GenBank/DDBJ whole genome shotgun (WGS) entry which is preliminary data.</text>
</comment>
<dbReference type="Gene3D" id="1.10.10.2520">
    <property type="entry name" value="Cell wall hydrolase SleB, domain 1"/>
    <property type="match status" value="1"/>
</dbReference>
<dbReference type="AlphaFoldDB" id="I4K433"/>
<dbReference type="HOGENOM" id="CLU_2370615_0_0_6"/>
<organism evidence="2">
    <name type="scientific">Pseudomonas lactis</name>
    <dbReference type="NCBI Taxonomy" id="1615674"/>
    <lineage>
        <taxon>Bacteria</taxon>
        <taxon>Pseudomonadati</taxon>
        <taxon>Pseudomonadota</taxon>
        <taxon>Gammaproteobacteria</taxon>
        <taxon>Pseudomonadales</taxon>
        <taxon>Pseudomonadaceae</taxon>
        <taxon>Pseudomonas</taxon>
    </lineage>
</organism>
<accession>I4K433</accession>
<evidence type="ECO:0000256" key="1">
    <source>
        <dbReference type="SAM" id="MobiDB-lite"/>
    </source>
</evidence>
<reference evidence="2" key="1">
    <citation type="journal article" date="2012" name="PLoS Genet.">
        <title>Comparative Genomics of Plant-Associated Pseudomonas spp.: Insights into Diversity and Inheritance of Traits Involved in Multitrophic Interactions.</title>
        <authorList>
            <person name="Loper J.E."/>
            <person name="Hassan K.A."/>
            <person name="Mavrodi D.V."/>
            <person name="Davis E.W.II."/>
            <person name="Lim C.K."/>
            <person name="Shaffer B.T."/>
            <person name="Elbourne L.D."/>
            <person name="Stockwell V.O."/>
            <person name="Hartney S.L."/>
            <person name="Breakwell K."/>
            <person name="Henkels M.D."/>
            <person name="Tetu S.G."/>
            <person name="Rangel L.I."/>
            <person name="Kidarsa T.A."/>
            <person name="Wilson N.L."/>
            <person name="van de Mortel J.E."/>
            <person name="Song C."/>
            <person name="Blumhagen R."/>
            <person name="Radune D."/>
            <person name="Hostetler J.B."/>
            <person name="Brinkac L.M."/>
            <person name="Durkin A.S."/>
            <person name="Kluepfel D.A."/>
            <person name="Wechter W.P."/>
            <person name="Anderson A.J."/>
            <person name="Kim Y.C."/>
            <person name="Pierson L.S.III."/>
            <person name="Pierson E.A."/>
            <person name="Lindow S.E."/>
            <person name="Kobayashi D.Y."/>
            <person name="Raaijmakers J.M."/>
            <person name="Weller D.M."/>
            <person name="Thomashow L.S."/>
            <person name="Allen A.E."/>
            <person name="Paulsen I.T."/>
        </authorList>
    </citation>
    <scope>NUCLEOTIDE SEQUENCE [LARGE SCALE GENOMIC DNA]</scope>
    <source>
        <strain evidence="2">SS101</strain>
    </source>
</reference>
<feature type="region of interest" description="Disordered" evidence="1">
    <location>
        <begin position="1"/>
        <end position="27"/>
    </location>
</feature>
<gene>
    <name evidence="2" type="ORF">PflSS101_1174</name>
</gene>
<name>I4K433_9PSED</name>
<proteinExistence type="predicted"/>
<evidence type="ECO:0000313" key="2">
    <source>
        <dbReference type="EMBL" id="EIK59473.1"/>
    </source>
</evidence>